<proteinExistence type="predicted"/>
<dbReference type="Proteomes" id="UP000646211">
    <property type="component" value="Unassembled WGS sequence"/>
</dbReference>
<evidence type="ECO:0000313" key="1">
    <source>
        <dbReference type="EMBL" id="MBF2709642.1"/>
    </source>
</evidence>
<accession>A0A930UCG2</accession>
<dbReference type="Gene3D" id="3.10.450.50">
    <property type="match status" value="1"/>
</dbReference>
<dbReference type="InterPro" id="IPR032710">
    <property type="entry name" value="NTF2-like_dom_sf"/>
</dbReference>
<evidence type="ECO:0008006" key="3">
    <source>
        <dbReference type="Google" id="ProtNLM"/>
    </source>
</evidence>
<sequence length="168" mass="19676">MELFKKSITKKIILTSCLFFFGIVAFSQKEEKNGTIYIKHPYIDAVNNAAKAYLAKDDATNRKIYSDTARFWASGMTKRVKLEEALKMWDSDFDYYTDVKQTPVGYPDYLHYKDQDQKYVQSWWKWSGKSKKTGEVITINFVQFDLFNKDGKIADESLYGDFSKMVKE</sequence>
<keyword evidence="2" id="KW-1185">Reference proteome</keyword>
<dbReference type="EMBL" id="JADHEC010000037">
    <property type="protein sequence ID" value="MBF2709642.1"/>
    <property type="molecule type" value="Genomic_DNA"/>
</dbReference>
<comment type="caution">
    <text evidence="1">The sequence shown here is derived from an EMBL/GenBank/DDBJ whole genome shotgun (WGS) entry which is preliminary data.</text>
</comment>
<reference evidence="1" key="1">
    <citation type="submission" date="2020-11" db="EMBL/GenBank/DDBJ databases">
        <title>Genome of Flavobacterium soyangense.</title>
        <authorList>
            <person name="Liu Q."/>
            <person name="Xin Y.-H."/>
        </authorList>
    </citation>
    <scope>NUCLEOTIDE SEQUENCE</scope>
    <source>
        <strain evidence="1">CGMCC 1.13493</strain>
    </source>
</reference>
<dbReference type="RefSeq" id="WP_194312878.1">
    <property type="nucleotide sequence ID" value="NZ_JADHEC010000037.1"/>
</dbReference>
<protein>
    <recommendedName>
        <fullName evidence="3">SnoaL-like domain-containing protein</fullName>
    </recommendedName>
</protein>
<gene>
    <name evidence="1" type="ORF">IR213_13750</name>
</gene>
<name>A0A930UCG2_9FLAO</name>
<dbReference type="SUPFAM" id="SSF54427">
    <property type="entry name" value="NTF2-like"/>
    <property type="match status" value="1"/>
</dbReference>
<dbReference type="AlphaFoldDB" id="A0A930UCG2"/>
<organism evidence="1 2">
    <name type="scientific">Flavobacterium soyangense</name>
    <dbReference type="NCBI Taxonomy" id="2023265"/>
    <lineage>
        <taxon>Bacteria</taxon>
        <taxon>Pseudomonadati</taxon>
        <taxon>Bacteroidota</taxon>
        <taxon>Flavobacteriia</taxon>
        <taxon>Flavobacteriales</taxon>
        <taxon>Flavobacteriaceae</taxon>
        <taxon>Flavobacterium</taxon>
    </lineage>
</organism>
<evidence type="ECO:0000313" key="2">
    <source>
        <dbReference type="Proteomes" id="UP000646211"/>
    </source>
</evidence>